<dbReference type="PANTHER" id="PTHR43194">
    <property type="entry name" value="HYDROLASE ALPHA/BETA FOLD FAMILY"/>
    <property type="match status" value="1"/>
</dbReference>
<protein>
    <recommendedName>
        <fullName evidence="4">Proline iminopeptidase</fullName>
        <ecNumber evidence="3">3.4.11.5</ecNumber>
    </recommendedName>
    <alternativeName>
        <fullName evidence="6">Prolyl aminopeptidase</fullName>
    </alternativeName>
</protein>
<evidence type="ECO:0000313" key="10">
    <source>
        <dbReference type="Proteomes" id="UP001500363"/>
    </source>
</evidence>
<accession>A0ABN2AN82</accession>
<evidence type="ECO:0000256" key="5">
    <source>
        <dbReference type="ARBA" id="ARBA00022801"/>
    </source>
</evidence>
<reference evidence="9 10" key="1">
    <citation type="journal article" date="2019" name="Int. J. Syst. Evol. Microbiol.">
        <title>The Global Catalogue of Microorganisms (GCM) 10K type strain sequencing project: providing services to taxonomists for standard genome sequencing and annotation.</title>
        <authorList>
            <consortium name="The Broad Institute Genomics Platform"/>
            <consortium name="The Broad Institute Genome Sequencing Center for Infectious Disease"/>
            <person name="Wu L."/>
            <person name="Ma J."/>
        </authorList>
    </citation>
    <scope>NUCLEOTIDE SEQUENCE [LARGE SCALE GENOMIC DNA]</scope>
    <source>
        <strain evidence="9 10">JCM 14303</strain>
    </source>
</reference>
<dbReference type="PRINTS" id="PR00793">
    <property type="entry name" value="PROAMNOPTASE"/>
</dbReference>
<dbReference type="EC" id="3.4.11.5" evidence="3"/>
<dbReference type="InterPro" id="IPR005945">
    <property type="entry name" value="Pro_imino_pep"/>
</dbReference>
<comment type="catalytic activity">
    <reaction evidence="1">
        <text>Release of N-terminal proline from a peptide.</text>
        <dbReference type="EC" id="3.4.11.5"/>
    </reaction>
</comment>
<evidence type="ECO:0000256" key="3">
    <source>
        <dbReference type="ARBA" id="ARBA00012568"/>
    </source>
</evidence>
<dbReference type="EMBL" id="BAAANC010000001">
    <property type="protein sequence ID" value="GAA1523015.1"/>
    <property type="molecule type" value="Genomic_DNA"/>
</dbReference>
<sequence>MSIIESSPYRILPPTLDGRIPFADGETWFRVTGDLSSGVTPLVVAHGGPGATHQYLLSLTAFADPDGPARPVVHYDQVGCGNSTHLPDADPSYWTVELFLAELENLVTLLGIADNYHLLGQSWGGMLAAEHAVRRPAGLKRLVIANSPASMPLWLEAAASLRAELPPVIDQTLRAHEEAGTTDSPAYEAAMTTFYDRHVCRMVPNPPEVRAAFAALAEDPTVYHTMNGPSEFHVVGSLRDWSVVDRLPNIDVPTLVVSGAYDEAAPVAVMPYVQLIPDVHWEVFQYSSHMPHVEEHSRYVSVVESFLRGRD</sequence>
<proteinExistence type="inferred from homology"/>
<dbReference type="PIRSF" id="PIRSF005539">
    <property type="entry name" value="Pept_S33_TRI_F1"/>
    <property type="match status" value="1"/>
</dbReference>
<evidence type="ECO:0000256" key="6">
    <source>
        <dbReference type="ARBA" id="ARBA00029605"/>
    </source>
</evidence>
<dbReference type="Pfam" id="PF00561">
    <property type="entry name" value="Abhydrolase_1"/>
    <property type="match status" value="1"/>
</dbReference>
<evidence type="ECO:0000259" key="8">
    <source>
        <dbReference type="Pfam" id="PF00561"/>
    </source>
</evidence>
<evidence type="ECO:0000256" key="1">
    <source>
        <dbReference type="ARBA" id="ARBA00001585"/>
    </source>
</evidence>
<keyword evidence="5 7" id="KW-0378">Hydrolase</keyword>
<dbReference type="SUPFAM" id="SSF53474">
    <property type="entry name" value="alpha/beta-Hydrolases"/>
    <property type="match status" value="1"/>
</dbReference>
<name>A0ABN2AN82_9ACTN</name>
<dbReference type="Gene3D" id="3.40.50.1820">
    <property type="entry name" value="alpha/beta hydrolase"/>
    <property type="match status" value="1"/>
</dbReference>
<dbReference type="InterPro" id="IPR050228">
    <property type="entry name" value="Carboxylesterase_BioH"/>
</dbReference>
<comment type="caution">
    <text evidence="9">The sequence shown here is derived from an EMBL/GenBank/DDBJ whole genome shotgun (WGS) entry which is preliminary data.</text>
</comment>
<keyword evidence="10" id="KW-1185">Reference proteome</keyword>
<dbReference type="PANTHER" id="PTHR43194:SF2">
    <property type="entry name" value="PEROXISOMAL MEMBRANE PROTEIN LPX1"/>
    <property type="match status" value="1"/>
</dbReference>
<organism evidence="9 10">
    <name type="scientific">Kribbella lupini</name>
    <dbReference type="NCBI Taxonomy" id="291602"/>
    <lineage>
        <taxon>Bacteria</taxon>
        <taxon>Bacillati</taxon>
        <taxon>Actinomycetota</taxon>
        <taxon>Actinomycetes</taxon>
        <taxon>Propionibacteriales</taxon>
        <taxon>Kribbellaceae</taxon>
        <taxon>Kribbella</taxon>
    </lineage>
</organism>
<comment type="similarity">
    <text evidence="2 7">Belongs to the peptidase S33 family.</text>
</comment>
<dbReference type="Proteomes" id="UP001500363">
    <property type="component" value="Unassembled WGS sequence"/>
</dbReference>
<feature type="domain" description="AB hydrolase-1" evidence="8">
    <location>
        <begin position="41"/>
        <end position="295"/>
    </location>
</feature>
<gene>
    <name evidence="9" type="ORF">GCM10009741_25810</name>
</gene>
<dbReference type="InterPro" id="IPR002410">
    <property type="entry name" value="Peptidase_S33"/>
</dbReference>
<evidence type="ECO:0000256" key="2">
    <source>
        <dbReference type="ARBA" id="ARBA00010088"/>
    </source>
</evidence>
<evidence type="ECO:0000313" key="9">
    <source>
        <dbReference type="EMBL" id="GAA1523015.1"/>
    </source>
</evidence>
<dbReference type="RefSeq" id="WP_344173464.1">
    <property type="nucleotide sequence ID" value="NZ_BAAANC010000001.1"/>
</dbReference>
<dbReference type="InterPro" id="IPR000073">
    <property type="entry name" value="AB_hydrolase_1"/>
</dbReference>
<dbReference type="GO" id="GO:0016787">
    <property type="term" value="F:hydrolase activity"/>
    <property type="evidence" value="ECO:0007669"/>
    <property type="project" value="UniProtKB-KW"/>
</dbReference>
<dbReference type="InterPro" id="IPR029058">
    <property type="entry name" value="AB_hydrolase_fold"/>
</dbReference>
<dbReference type="NCBIfam" id="TIGR01250">
    <property type="entry name" value="pro_imino_pep_2"/>
    <property type="match status" value="1"/>
</dbReference>
<evidence type="ECO:0000256" key="7">
    <source>
        <dbReference type="PIRNR" id="PIRNR005539"/>
    </source>
</evidence>
<evidence type="ECO:0000256" key="4">
    <source>
        <dbReference type="ARBA" id="ARBA00021843"/>
    </source>
</evidence>